<accession>A0A392TTK9</accession>
<keyword evidence="2" id="KW-1185">Reference proteome</keyword>
<organism evidence="1 2">
    <name type="scientific">Trifolium medium</name>
    <dbReference type="NCBI Taxonomy" id="97028"/>
    <lineage>
        <taxon>Eukaryota</taxon>
        <taxon>Viridiplantae</taxon>
        <taxon>Streptophyta</taxon>
        <taxon>Embryophyta</taxon>
        <taxon>Tracheophyta</taxon>
        <taxon>Spermatophyta</taxon>
        <taxon>Magnoliopsida</taxon>
        <taxon>eudicotyledons</taxon>
        <taxon>Gunneridae</taxon>
        <taxon>Pentapetalae</taxon>
        <taxon>rosids</taxon>
        <taxon>fabids</taxon>
        <taxon>Fabales</taxon>
        <taxon>Fabaceae</taxon>
        <taxon>Papilionoideae</taxon>
        <taxon>50 kb inversion clade</taxon>
        <taxon>NPAAA clade</taxon>
        <taxon>Hologalegina</taxon>
        <taxon>IRL clade</taxon>
        <taxon>Trifolieae</taxon>
        <taxon>Trifolium</taxon>
    </lineage>
</organism>
<name>A0A392TTK9_9FABA</name>
<feature type="non-terminal residue" evidence="1">
    <location>
        <position position="1"/>
    </location>
</feature>
<dbReference type="AlphaFoldDB" id="A0A392TTK9"/>
<sequence>KVHHVHAQALHHSILHESTLGIGSRSLKAMASRLERGRA</sequence>
<reference evidence="1 2" key="1">
    <citation type="journal article" date="2018" name="Front. Plant Sci.">
        <title>Red Clover (Trifolium pratense) and Zigzag Clover (T. medium) - A Picture of Genomic Similarities and Differences.</title>
        <authorList>
            <person name="Dluhosova J."/>
            <person name="Istvanek J."/>
            <person name="Nedelnik J."/>
            <person name="Repkova J."/>
        </authorList>
    </citation>
    <scope>NUCLEOTIDE SEQUENCE [LARGE SCALE GENOMIC DNA]</scope>
    <source>
        <strain evidence="2">cv. 10/8</strain>
        <tissue evidence="1">Leaf</tissue>
    </source>
</reference>
<proteinExistence type="predicted"/>
<dbReference type="Proteomes" id="UP000265520">
    <property type="component" value="Unassembled WGS sequence"/>
</dbReference>
<comment type="caution">
    <text evidence="1">The sequence shown here is derived from an EMBL/GenBank/DDBJ whole genome shotgun (WGS) entry which is preliminary data.</text>
</comment>
<dbReference type="EMBL" id="LXQA010647869">
    <property type="protein sequence ID" value="MCI64034.1"/>
    <property type="molecule type" value="Genomic_DNA"/>
</dbReference>
<evidence type="ECO:0000313" key="1">
    <source>
        <dbReference type="EMBL" id="MCI64034.1"/>
    </source>
</evidence>
<protein>
    <submittedName>
        <fullName evidence="1">Uncharacterized protein</fullName>
    </submittedName>
</protein>
<evidence type="ECO:0000313" key="2">
    <source>
        <dbReference type="Proteomes" id="UP000265520"/>
    </source>
</evidence>